<evidence type="ECO:0000259" key="2">
    <source>
        <dbReference type="PROSITE" id="PS51898"/>
    </source>
</evidence>
<dbReference type="InterPro" id="IPR002104">
    <property type="entry name" value="Integrase_catalytic"/>
</dbReference>
<dbReference type="Pfam" id="PF00589">
    <property type="entry name" value="Phage_integrase"/>
    <property type="match status" value="1"/>
</dbReference>
<organism evidence="3 4">
    <name type="scientific">Methanobrevibacter arboriphilus JCM 13429 = DSM 1125</name>
    <dbReference type="NCBI Taxonomy" id="1300164"/>
    <lineage>
        <taxon>Archaea</taxon>
        <taxon>Methanobacteriati</taxon>
        <taxon>Methanobacteriota</taxon>
        <taxon>Methanomada group</taxon>
        <taxon>Methanobacteria</taxon>
        <taxon>Methanobacteriales</taxon>
        <taxon>Methanobacteriaceae</taxon>
        <taxon>Methanobrevibacter</taxon>
    </lineage>
</organism>
<protein>
    <submittedName>
        <fullName evidence="3">Putative integrase</fullName>
    </submittedName>
</protein>
<dbReference type="RefSeq" id="WP_080459437.1">
    <property type="nucleotide sequence ID" value="NZ_JXMW01000001.1"/>
</dbReference>
<dbReference type="Gene3D" id="1.10.443.10">
    <property type="entry name" value="Intergrase catalytic core"/>
    <property type="match status" value="1"/>
</dbReference>
<accession>A0A1V6N5F4</accession>
<dbReference type="EMBL" id="JXMW01000001">
    <property type="protein sequence ID" value="OQD59817.1"/>
    <property type="molecule type" value="Genomic_DNA"/>
</dbReference>
<sequence length="386" mass="45549">MISNDIKLKQMFLRKNLSESREHHYIKTLTEVYEITGKTPSELIVEAKEEEQPYLVNNVPRIRDIDDRKITSYLYNYYESLLKKNIIDSTINYKLGCLRAFYREYNITLPRPIEINIPPKIIREGDIPNLEDIRLAVDNTSVRNKAILLLMASSGVRSSDMRNFKVSDFTNATIDYHNGDSIEDLLDGNYKNVIPCWDFIPIKTKKTNNICMTFNTPEATEYIIKYLKTRDNIKENEPLFLSQYKKALTQHGVIWLFSEINDRWFYRNDEGKRFFHAHALRKFFISTVKHYTSDYKKSKVLSGHAVTRLEIAYEEIRKSVMKEFYCQLIPHLSTNKTKINDIKSKEYLDLEDELSYEKLKYDKLRNVLSEQGINENKIEDILNKVS</sequence>
<evidence type="ECO:0000256" key="1">
    <source>
        <dbReference type="ARBA" id="ARBA00023172"/>
    </source>
</evidence>
<dbReference type="GO" id="GO:0003677">
    <property type="term" value="F:DNA binding"/>
    <property type="evidence" value="ECO:0007669"/>
    <property type="project" value="InterPro"/>
</dbReference>
<dbReference type="SUPFAM" id="SSF56349">
    <property type="entry name" value="DNA breaking-rejoining enzymes"/>
    <property type="match status" value="1"/>
</dbReference>
<dbReference type="GO" id="GO:0015074">
    <property type="term" value="P:DNA integration"/>
    <property type="evidence" value="ECO:0007669"/>
    <property type="project" value="InterPro"/>
</dbReference>
<dbReference type="InterPro" id="IPR011010">
    <property type="entry name" value="DNA_brk_join_enz"/>
</dbReference>
<proteinExistence type="predicted"/>
<feature type="domain" description="Tyr recombinase" evidence="2">
    <location>
        <begin position="117"/>
        <end position="326"/>
    </location>
</feature>
<comment type="caution">
    <text evidence="3">The sequence shown here is derived from an EMBL/GenBank/DDBJ whole genome shotgun (WGS) entry which is preliminary data.</text>
</comment>
<evidence type="ECO:0000313" key="4">
    <source>
        <dbReference type="Proteomes" id="UP000191661"/>
    </source>
</evidence>
<evidence type="ECO:0000313" key="3">
    <source>
        <dbReference type="EMBL" id="OQD59817.1"/>
    </source>
</evidence>
<keyword evidence="1" id="KW-0233">DNA recombination</keyword>
<dbReference type="Proteomes" id="UP000191661">
    <property type="component" value="Unassembled WGS sequence"/>
</dbReference>
<dbReference type="InterPro" id="IPR013762">
    <property type="entry name" value="Integrase-like_cat_sf"/>
</dbReference>
<gene>
    <name evidence="3" type="ORF">MBBAR_1c02240</name>
</gene>
<dbReference type="AlphaFoldDB" id="A0A1V6N5F4"/>
<dbReference type="GO" id="GO:0006310">
    <property type="term" value="P:DNA recombination"/>
    <property type="evidence" value="ECO:0007669"/>
    <property type="project" value="UniProtKB-KW"/>
</dbReference>
<reference evidence="3 4" key="1">
    <citation type="submission" date="2014-12" db="EMBL/GenBank/DDBJ databases">
        <title>Genome sequence of Methanobrevibacter arboriphilicus DH1, DSM1125.</title>
        <authorList>
            <person name="Poehlein A."/>
            <person name="Thauer R.K."/>
            <person name="Seedorf H."/>
            <person name="Daniel R."/>
        </authorList>
    </citation>
    <scope>NUCLEOTIDE SEQUENCE [LARGE SCALE GENOMIC DNA]</scope>
    <source>
        <strain evidence="3 4">DH1</strain>
    </source>
</reference>
<dbReference type="OrthoDB" id="78358at2157"/>
<keyword evidence="4" id="KW-1185">Reference proteome</keyword>
<name>A0A1V6N5F4_METAZ</name>
<dbReference type="PROSITE" id="PS51898">
    <property type="entry name" value="TYR_RECOMBINASE"/>
    <property type="match status" value="1"/>
</dbReference>